<dbReference type="InterPro" id="IPR036353">
    <property type="entry name" value="XPC-bd_sf"/>
</dbReference>
<dbReference type="Pfam" id="PF00240">
    <property type="entry name" value="ubiquitin"/>
    <property type="match status" value="1"/>
</dbReference>
<dbReference type="PROSITE" id="PS50030">
    <property type="entry name" value="UBA"/>
    <property type="match status" value="2"/>
</dbReference>
<dbReference type="PROSITE" id="PS50053">
    <property type="entry name" value="UBIQUITIN_2"/>
    <property type="match status" value="1"/>
</dbReference>
<dbReference type="Gene3D" id="1.10.10.540">
    <property type="entry name" value="XPC-binding domain"/>
    <property type="match status" value="1"/>
</dbReference>
<evidence type="ECO:0000256" key="2">
    <source>
        <dbReference type="ARBA" id="ARBA00022763"/>
    </source>
</evidence>
<dbReference type="InterPro" id="IPR015360">
    <property type="entry name" value="XPC-bd"/>
</dbReference>
<dbReference type="InterPro" id="IPR029071">
    <property type="entry name" value="Ubiquitin-like_domsf"/>
</dbReference>
<evidence type="ECO:0000256" key="5">
    <source>
        <dbReference type="RuleBase" id="RU367049"/>
    </source>
</evidence>
<comment type="subcellular location">
    <subcellularLocation>
        <location evidence="5">Nucleus</location>
    </subcellularLocation>
    <subcellularLocation>
        <location evidence="5">Cytoplasm</location>
    </subcellularLocation>
</comment>
<dbReference type="Pfam" id="PF09280">
    <property type="entry name" value="XPC-binding"/>
    <property type="match status" value="1"/>
</dbReference>
<dbReference type="CDD" id="cd14281">
    <property type="entry name" value="UBA2_Rad23_like"/>
    <property type="match status" value="1"/>
</dbReference>
<dbReference type="SUPFAM" id="SSF101238">
    <property type="entry name" value="XPC-binding domain"/>
    <property type="match status" value="1"/>
</dbReference>
<organism evidence="9 10">
    <name type="scientific">Hydra vulgaris</name>
    <name type="common">Hydra</name>
    <name type="synonym">Hydra attenuata</name>
    <dbReference type="NCBI Taxonomy" id="6087"/>
    <lineage>
        <taxon>Eukaryota</taxon>
        <taxon>Metazoa</taxon>
        <taxon>Cnidaria</taxon>
        <taxon>Hydrozoa</taxon>
        <taxon>Hydroidolina</taxon>
        <taxon>Anthoathecata</taxon>
        <taxon>Aplanulata</taxon>
        <taxon>Hydridae</taxon>
        <taxon>Hydra</taxon>
    </lineage>
</organism>
<comment type="function">
    <text evidence="5">Multiubiquitin chain receptor involved in modulation of proteasomal degradation. Involved in nucleotide excision repair.</text>
</comment>
<dbReference type="CDD" id="cd01805">
    <property type="entry name" value="Ubl_Rad23"/>
    <property type="match status" value="1"/>
</dbReference>
<protein>
    <recommendedName>
        <fullName evidence="5">UV excision repair protein RAD23</fullName>
    </recommendedName>
</protein>
<feature type="domain" description="UBA" evidence="7">
    <location>
        <begin position="301"/>
        <end position="342"/>
    </location>
</feature>
<proteinExistence type="inferred from homology"/>
<sequence>MLITLKTLQQKTFKIEVDENDKVFALKELIAKEKGSEFPIECQRLIYSGKILDDDKALCEYNIDPVKNFVVVMSVKPKVVTKDGEKSSGVGSSTPQVESTVSKETVQPSSTPLLTSTASASETTSVSTTSTAVSSQPDIGTSFLTGSALDSSINELMSLGFSREQVLRALQRSFQNADRAAEYLLSGNVPELVEDAPGDIDMESEALPADIGAEGDLNFLRDLPQFRMMRSQVQRHPDTLPQLLQEIGRSNPQLLQLISQNQEAFIALLNEPETGESSAPVSEDAFGGDAGAGGGFQIHVTTEEKAAIDRIVGMGFNEAEVIQAFFACEKNEQLAIEFLLSSI</sequence>
<dbReference type="SMART" id="SM00213">
    <property type="entry name" value="UBQ"/>
    <property type="match status" value="1"/>
</dbReference>
<dbReference type="Pfam" id="PF00627">
    <property type="entry name" value="UBA"/>
    <property type="match status" value="2"/>
</dbReference>
<dbReference type="InterPro" id="IPR004806">
    <property type="entry name" value="Rad23"/>
</dbReference>
<dbReference type="SMART" id="SM00727">
    <property type="entry name" value="STI1"/>
    <property type="match status" value="1"/>
</dbReference>
<feature type="compositionally biased region" description="Polar residues" evidence="6">
    <location>
        <begin position="89"/>
        <end position="104"/>
    </location>
</feature>
<dbReference type="RefSeq" id="XP_065657583.1">
    <property type="nucleotide sequence ID" value="XM_065801511.1"/>
</dbReference>
<dbReference type="Gene3D" id="1.10.8.10">
    <property type="entry name" value="DNA helicase RuvA subunit, C-terminal domain"/>
    <property type="match status" value="2"/>
</dbReference>
<evidence type="ECO:0000259" key="8">
    <source>
        <dbReference type="PROSITE" id="PS50053"/>
    </source>
</evidence>
<keyword evidence="9" id="KW-1185">Reference proteome</keyword>
<feature type="domain" description="Ubiquitin-like" evidence="8">
    <location>
        <begin position="1"/>
        <end position="74"/>
    </location>
</feature>
<dbReference type="InterPro" id="IPR015940">
    <property type="entry name" value="UBA"/>
</dbReference>
<dbReference type="InterPro" id="IPR009060">
    <property type="entry name" value="UBA-like_sf"/>
</dbReference>
<reference evidence="10" key="1">
    <citation type="submission" date="2025-08" db="UniProtKB">
        <authorList>
            <consortium name="RefSeq"/>
        </authorList>
    </citation>
    <scope>IDENTIFICATION</scope>
</reference>
<name>A0ABM4C7J9_HYDVU</name>
<dbReference type="Gene3D" id="3.10.20.90">
    <property type="entry name" value="Phosphatidylinositol 3-kinase Catalytic Subunit, Chain A, domain 1"/>
    <property type="match status" value="1"/>
</dbReference>
<evidence type="ECO:0000256" key="3">
    <source>
        <dbReference type="ARBA" id="ARBA00023204"/>
    </source>
</evidence>
<dbReference type="InterPro" id="IPR006636">
    <property type="entry name" value="STI1_HS-bd"/>
</dbReference>
<comment type="similarity">
    <text evidence="5">Belongs to the RAD23 family.</text>
</comment>
<dbReference type="SUPFAM" id="SSF54236">
    <property type="entry name" value="Ubiquitin-like"/>
    <property type="match status" value="1"/>
</dbReference>
<feature type="region of interest" description="Disordered" evidence="6">
    <location>
        <begin position="82"/>
        <end position="137"/>
    </location>
</feature>
<feature type="domain" description="UBA" evidence="7">
    <location>
        <begin position="148"/>
        <end position="187"/>
    </location>
</feature>
<keyword evidence="1" id="KW-0677">Repeat</keyword>
<dbReference type="PRINTS" id="PR01839">
    <property type="entry name" value="RAD23PROTEIN"/>
</dbReference>
<dbReference type="CDD" id="cd14280">
    <property type="entry name" value="UBA1_Rad23_like"/>
    <property type="match status" value="1"/>
</dbReference>
<keyword evidence="4 5" id="KW-0539">Nucleus</keyword>
<keyword evidence="3 5" id="KW-0234">DNA repair</keyword>
<dbReference type="Proteomes" id="UP001652625">
    <property type="component" value="Chromosome 07"/>
</dbReference>
<feature type="compositionally biased region" description="Low complexity" evidence="6">
    <location>
        <begin position="105"/>
        <end position="137"/>
    </location>
</feature>
<dbReference type="InterPro" id="IPR000626">
    <property type="entry name" value="Ubiquitin-like_dom"/>
</dbReference>
<dbReference type="PANTHER" id="PTHR10621:SF0">
    <property type="entry name" value="UV EXCISION REPAIR PROTEIN RAD23"/>
    <property type="match status" value="1"/>
</dbReference>
<evidence type="ECO:0000259" key="7">
    <source>
        <dbReference type="PROSITE" id="PS50030"/>
    </source>
</evidence>
<evidence type="ECO:0000313" key="9">
    <source>
        <dbReference type="Proteomes" id="UP001652625"/>
    </source>
</evidence>
<dbReference type="SUPFAM" id="SSF46934">
    <property type="entry name" value="UBA-like"/>
    <property type="match status" value="2"/>
</dbReference>
<accession>A0ABM4C7J9</accession>
<keyword evidence="5" id="KW-0963">Cytoplasm</keyword>
<dbReference type="SMART" id="SM00165">
    <property type="entry name" value="UBA"/>
    <property type="match status" value="2"/>
</dbReference>
<evidence type="ECO:0000313" key="10">
    <source>
        <dbReference type="RefSeq" id="XP_065657583.1"/>
    </source>
</evidence>
<gene>
    <name evidence="10" type="primary">LOC100201209</name>
</gene>
<evidence type="ECO:0000256" key="4">
    <source>
        <dbReference type="ARBA" id="ARBA00023242"/>
    </source>
</evidence>
<keyword evidence="2 5" id="KW-0227">DNA damage</keyword>
<dbReference type="PANTHER" id="PTHR10621">
    <property type="entry name" value="UV EXCISION REPAIR PROTEIN RAD23"/>
    <property type="match status" value="1"/>
</dbReference>
<dbReference type="GeneID" id="100201209"/>
<evidence type="ECO:0000256" key="6">
    <source>
        <dbReference type="SAM" id="MobiDB-lite"/>
    </source>
</evidence>
<evidence type="ECO:0000256" key="1">
    <source>
        <dbReference type="ARBA" id="ARBA00022737"/>
    </source>
</evidence>